<proteinExistence type="predicted"/>
<dbReference type="RefSeq" id="WP_336615867.1">
    <property type="nucleotide sequence ID" value="NZ_JADBHS010000009.1"/>
</dbReference>
<sequence>MPNEIKKPKTYDDVVVNEVLAINAKIETNKPLECSTVLFSINGGESFAAVTQDNQTATIANAAAVFGVLTDGIDSTKEAGVLVLGEVMLDGAASELKTALFKQKIIVRG</sequence>
<evidence type="ECO:0000313" key="2">
    <source>
        <dbReference type="Proteomes" id="UP001318760"/>
    </source>
</evidence>
<name>A0ABD4JK97_9BACT</name>
<evidence type="ECO:0008006" key="3">
    <source>
        <dbReference type="Google" id="ProtNLM"/>
    </source>
</evidence>
<dbReference type="Proteomes" id="UP001318760">
    <property type="component" value="Unassembled WGS sequence"/>
</dbReference>
<evidence type="ECO:0000313" key="1">
    <source>
        <dbReference type="EMBL" id="MBE2986646.1"/>
    </source>
</evidence>
<protein>
    <recommendedName>
        <fullName evidence="3">Head decoration protein</fullName>
    </recommendedName>
</protein>
<dbReference type="EMBL" id="JADBHS010000009">
    <property type="protein sequence ID" value="MBE2986646.1"/>
    <property type="molecule type" value="Genomic_DNA"/>
</dbReference>
<reference evidence="1 2" key="1">
    <citation type="submission" date="2020-10" db="EMBL/GenBank/DDBJ databases">
        <title>Campylobacter californiensis sp. nov. isolated from cattle and feral swine in California.</title>
        <authorList>
            <person name="Miller W.G."/>
        </authorList>
    </citation>
    <scope>NUCLEOTIDE SEQUENCE [LARGE SCALE GENOMIC DNA]</scope>
    <source>
        <strain evidence="1 2">RM12919</strain>
    </source>
</reference>
<dbReference type="AlphaFoldDB" id="A0ABD4JK97"/>
<comment type="caution">
    <text evidence="1">The sequence shown here is derived from an EMBL/GenBank/DDBJ whole genome shotgun (WGS) entry which is preliminary data.</text>
</comment>
<organism evidence="1 2">
    <name type="scientific">Campylobacter californiensis</name>
    <dbReference type="NCBI Taxonomy" id="1032243"/>
    <lineage>
        <taxon>Bacteria</taxon>
        <taxon>Pseudomonadati</taxon>
        <taxon>Campylobacterota</taxon>
        <taxon>Epsilonproteobacteria</taxon>
        <taxon>Campylobacterales</taxon>
        <taxon>Campylobacteraceae</taxon>
        <taxon>Campylobacter</taxon>
    </lineage>
</organism>
<accession>A0ABD4JK97</accession>
<gene>
    <name evidence="1" type="ORF">CCAL12919_05800</name>
</gene>